<feature type="compositionally biased region" description="Basic and acidic residues" evidence="4">
    <location>
        <begin position="33"/>
        <end position="47"/>
    </location>
</feature>
<feature type="compositionally biased region" description="Acidic residues" evidence="4">
    <location>
        <begin position="58"/>
        <end position="79"/>
    </location>
</feature>
<dbReference type="SUPFAM" id="SSF54928">
    <property type="entry name" value="RNA-binding domain, RBD"/>
    <property type="match status" value="1"/>
</dbReference>
<evidence type="ECO:0000256" key="1">
    <source>
        <dbReference type="ARBA" id="ARBA00022737"/>
    </source>
</evidence>
<evidence type="ECO:0000259" key="5">
    <source>
        <dbReference type="PROSITE" id="PS50102"/>
    </source>
</evidence>
<dbReference type="PANTHER" id="PTHR23236">
    <property type="entry name" value="EUKARYOTIC TRANSLATION INITIATION FACTOR 4B/4H"/>
    <property type="match status" value="1"/>
</dbReference>
<gene>
    <name evidence="6" type="ORF">QYS62_000785</name>
</gene>
<dbReference type="InterPro" id="IPR012677">
    <property type="entry name" value="Nucleotide-bd_a/b_plait_sf"/>
</dbReference>
<reference evidence="6 7" key="1">
    <citation type="submission" date="2024-04" db="EMBL/GenBank/DDBJ databases">
        <title>Complete genome sequence of Fusarium acuminatum.</title>
        <authorList>
            <person name="Lan B."/>
        </authorList>
    </citation>
    <scope>NUCLEOTIDE SEQUENCE [LARGE SCALE GENOMIC DNA]</scope>
    <source>
        <strain evidence="6">1A</strain>
    </source>
</reference>
<evidence type="ECO:0000313" key="7">
    <source>
        <dbReference type="Proteomes" id="UP001489902"/>
    </source>
</evidence>
<proteinExistence type="predicted"/>
<protein>
    <submittedName>
        <fullName evidence="6">Nucleolin</fullName>
    </submittedName>
</protein>
<feature type="region of interest" description="Disordered" evidence="4">
    <location>
        <begin position="316"/>
        <end position="340"/>
    </location>
</feature>
<feature type="region of interest" description="Disordered" evidence="4">
    <location>
        <begin position="1"/>
        <end position="235"/>
    </location>
</feature>
<keyword evidence="1" id="KW-0677">Repeat</keyword>
<dbReference type="InterPro" id="IPR000504">
    <property type="entry name" value="RRM_dom"/>
</dbReference>
<feature type="compositionally biased region" description="Basic and acidic residues" evidence="4">
    <location>
        <begin position="1"/>
        <end position="14"/>
    </location>
</feature>
<evidence type="ECO:0000256" key="2">
    <source>
        <dbReference type="ARBA" id="ARBA00022884"/>
    </source>
</evidence>
<dbReference type="PROSITE" id="PS50102">
    <property type="entry name" value="RRM"/>
    <property type="match status" value="2"/>
</dbReference>
<dbReference type="EMBL" id="CP151260">
    <property type="protein sequence ID" value="WZH39859.1"/>
    <property type="molecule type" value="Genomic_DNA"/>
</dbReference>
<keyword evidence="2 3" id="KW-0694">RNA-binding</keyword>
<sequence length="432" mass="45651">MAKSTTKESKKAKVAEPLSTVKAGGITKSSKSKSKDVAKKVTKEKDSKKSKKKVESSSESESESESEASESDSDSDSSEEEKKVTKKPAAAPKAKAKAASPSSDSDSSDAKSDSDSDSDSDSESEEEKPKAKAAKVNGAAKAAAAPAKKAESSDSESGSDSDSDESEDEKPAAKAEKKADSSDSDDSEDDSDGSDSSDSDEEAGAKVEKTEEAPSKKRKAEDDGEADAKKSKTDEATTLFAGSLSWSIDDNSLYEAFKHIEGLANARVMTEKGTGRSRGFGYVDFNDGASCTKAYETMQGVELEGRAINLDYANARPADANPRDRAADRAQRHGDTVSPESDTLFVGNLPFDVDQDSVREFFQEVAEVASVRLPTDPDSGNLKGFGYVSFNSVDEAKQVFEAKNGASIGNGRIPRASGGFTNKWALWAVDST</sequence>
<name>A0ABZ2WGQ7_9HYPO</name>
<feature type="compositionally biased region" description="Low complexity" evidence="4">
    <location>
        <begin position="134"/>
        <end position="147"/>
    </location>
</feature>
<feature type="compositionally biased region" description="Basic and acidic residues" evidence="4">
    <location>
        <begin position="169"/>
        <end position="181"/>
    </location>
</feature>
<feature type="domain" description="RRM" evidence="5">
    <location>
        <begin position="237"/>
        <end position="315"/>
    </location>
</feature>
<dbReference type="Proteomes" id="UP001489902">
    <property type="component" value="Chromosome 1"/>
</dbReference>
<feature type="compositionally biased region" description="Acidic residues" evidence="4">
    <location>
        <begin position="153"/>
        <end position="168"/>
    </location>
</feature>
<organism evidence="6 7">
    <name type="scientific">Fusarium acuminatum</name>
    <dbReference type="NCBI Taxonomy" id="5515"/>
    <lineage>
        <taxon>Eukaryota</taxon>
        <taxon>Fungi</taxon>
        <taxon>Dikarya</taxon>
        <taxon>Ascomycota</taxon>
        <taxon>Pezizomycotina</taxon>
        <taxon>Sordariomycetes</taxon>
        <taxon>Hypocreomycetidae</taxon>
        <taxon>Hypocreales</taxon>
        <taxon>Nectriaceae</taxon>
        <taxon>Fusarium</taxon>
        <taxon>Fusarium tricinctum species complex</taxon>
    </lineage>
</organism>
<feature type="compositionally biased region" description="Acidic residues" evidence="4">
    <location>
        <begin position="182"/>
        <end position="202"/>
    </location>
</feature>
<feature type="domain" description="RRM" evidence="5">
    <location>
        <begin position="342"/>
        <end position="412"/>
    </location>
</feature>
<evidence type="ECO:0000313" key="6">
    <source>
        <dbReference type="EMBL" id="WZH39859.1"/>
    </source>
</evidence>
<feature type="compositionally biased region" description="Basic and acidic residues" evidence="4">
    <location>
        <begin position="203"/>
        <end position="235"/>
    </location>
</feature>
<feature type="compositionally biased region" description="Acidic residues" evidence="4">
    <location>
        <begin position="115"/>
        <end position="126"/>
    </location>
</feature>
<dbReference type="Pfam" id="PF00076">
    <property type="entry name" value="RRM_1"/>
    <property type="match status" value="2"/>
</dbReference>
<evidence type="ECO:0000256" key="3">
    <source>
        <dbReference type="PROSITE-ProRule" id="PRU00176"/>
    </source>
</evidence>
<feature type="compositionally biased region" description="Low complexity" evidence="4">
    <location>
        <begin position="87"/>
        <end position="105"/>
    </location>
</feature>
<keyword evidence="7" id="KW-1185">Reference proteome</keyword>
<evidence type="ECO:0000256" key="4">
    <source>
        <dbReference type="SAM" id="MobiDB-lite"/>
    </source>
</evidence>
<dbReference type="Gene3D" id="3.30.70.330">
    <property type="match status" value="2"/>
</dbReference>
<dbReference type="InterPro" id="IPR035979">
    <property type="entry name" value="RBD_domain_sf"/>
</dbReference>
<dbReference type="SMART" id="SM00360">
    <property type="entry name" value="RRM"/>
    <property type="match status" value="2"/>
</dbReference>
<feature type="compositionally biased region" description="Basic and acidic residues" evidence="4">
    <location>
        <begin position="321"/>
        <end position="335"/>
    </location>
</feature>
<accession>A0ABZ2WGQ7</accession>
<dbReference type="PANTHER" id="PTHR23236:SF119">
    <property type="entry name" value="NUCLEAR RNA-BINDING PROTEIN SART-3"/>
    <property type="match status" value="1"/>
</dbReference>